<dbReference type="EMBL" id="JARQZJ010000033">
    <property type="protein sequence ID" value="KAK9875431.1"/>
    <property type="molecule type" value="Genomic_DNA"/>
</dbReference>
<proteinExistence type="predicted"/>
<reference evidence="1 2" key="1">
    <citation type="submission" date="2023-03" db="EMBL/GenBank/DDBJ databases">
        <title>Genome insight into feeding habits of ladybird beetles.</title>
        <authorList>
            <person name="Li H.-S."/>
            <person name="Huang Y.-H."/>
            <person name="Pang H."/>
        </authorList>
    </citation>
    <scope>NUCLEOTIDE SEQUENCE [LARGE SCALE GENOMIC DNA]</scope>
    <source>
        <strain evidence="1">SYSU_2023b</strain>
        <tissue evidence="1">Whole body</tissue>
    </source>
</reference>
<dbReference type="AlphaFoldDB" id="A0AAW1U6B2"/>
<name>A0AAW1U6B2_9CUCU</name>
<evidence type="ECO:0000313" key="1">
    <source>
        <dbReference type="EMBL" id="KAK9875431.1"/>
    </source>
</evidence>
<organism evidence="1 2">
    <name type="scientific">Henosepilachna vigintioctopunctata</name>
    <dbReference type="NCBI Taxonomy" id="420089"/>
    <lineage>
        <taxon>Eukaryota</taxon>
        <taxon>Metazoa</taxon>
        <taxon>Ecdysozoa</taxon>
        <taxon>Arthropoda</taxon>
        <taxon>Hexapoda</taxon>
        <taxon>Insecta</taxon>
        <taxon>Pterygota</taxon>
        <taxon>Neoptera</taxon>
        <taxon>Endopterygota</taxon>
        <taxon>Coleoptera</taxon>
        <taxon>Polyphaga</taxon>
        <taxon>Cucujiformia</taxon>
        <taxon>Coccinelloidea</taxon>
        <taxon>Coccinellidae</taxon>
        <taxon>Epilachninae</taxon>
        <taxon>Epilachnini</taxon>
        <taxon>Henosepilachna</taxon>
    </lineage>
</organism>
<evidence type="ECO:0000313" key="2">
    <source>
        <dbReference type="Proteomes" id="UP001431783"/>
    </source>
</evidence>
<accession>A0AAW1U6B2</accession>
<sequence>MIGFDVFLKAKSIEEKKQNQSAFKREIDGGPFTTATTARKRRLYKKPASKTVGYIEIEHVFLALEIHKKNDVPLSTTNCFATVRWLTYGDHSTASCKIQRREPIKWSKCNMIIKPNFNDAKQEIVSSSNRIIDQKIIRKKINRPST</sequence>
<keyword evidence="2" id="KW-1185">Reference proteome</keyword>
<gene>
    <name evidence="1" type="ORF">WA026_007825</name>
</gene>
<dbReference type="Proteomes" id="UP001431783">
    <property type="component" value="Unassembled WGS sequence"/>
</dbReference>
<protein>
    <submittedName>
        <fullName evidence="1">Uncharacterized protein</fullName>
    </submittedName>
</protein>
<comment type="caution">
    <text evidence="1">The sequence shown here is derived from an EMBL/GenBank/DDBJ whole genome shotgun (WGS) entry which is preliminary data.</text>
</comment>